<evidence type="ECO:0000313" key="1">
    <source>
        <dbReference type="EMBL" id="QIG72746.1"/>
    </source>
</evidence>
<proteinExistence type="predicted"/>
<keyword evidence="2" id="KW-1185">Reference proteome</keyword>
<dbReference type="Proteomes" id="UP000655883">
    <property type="component" value="Segment"/>
</dbReference>
<accession>A0A7S5R7X0</accession>
<protein>
    <submittedName>
        <fullName evidence="1">Uncharacterized protein</fullName>
    </submittedName>
</protein>
<reference evidence="1 2" key="1">
    <citation type="submission" date="2020-01" db="EMBL/GenBank/DDBJ databases">
        <title>Patterns of diversity and host range of bacteriophage communities associated with bean-nodulatin bacteria.</title>
        <authorList>
            <person name="Vann Cauwenberghe J."/>
            <person name="Santamaria R.I."/>
            <person name="Bustos P."/>
            <person name="Juarez S."/>
            <person name="Gonzalez V."/>
        </authorList>
    </citation>
    <scope>NUCLEOTIDE SEQUENCE [LARGE SCALE GENOMIC DNA]</scope>
    <source>
        <strain evidence="2">RHph</strain>
    </source>
</reference>
<evidence type="ECO:0000313" key="2">
    <source>
        <dbReference type="Proteomes" id="UP000655883"/>
    </source>
</evidence>
<dbReference type="EMBL" id="MN988525">
    <property type="protein sequence ID" value="QIG72746.1"/>
    <property type="molecule type" value="Genomic_DNA"/>
</dbReference>
<sequence>MSFIKKIVSFLLKLFYRDYIFLRYKPLKNITSSEVSRCIDLVPMTTIDNPLDEDVRIKISRAQYDELPYEISRHFEDYYG</sequence>
<gene>
    <name evidence="1" type="ORF">EVB97_188</name>
</gene>
<organism evidence="1 2">
    <name type="scientific">Rhizobium phage RHph_Y65</name>
    <dbReference type="NCBI Taxonomy" id="2509785"/>
    <lineage>
        <taxon>Viruses</taxon>
        <taxon>Duplodnaviria</taxon>
        <taxon>Heunggongvirae</taxon>
        <taxon>Uroviricota</taxon>
        <taxon>Caudoviricetes</taxon>
        <taxon>Kleczkowskaviridae</taxon>
        <taxon>Cuauhnahuacvirus</taxon>
        <taxon>Cuauhnahuacvirus Y65</taxon>
    </lineage>
</organism>
<name>A0A7S5R7X0_9CAUD</name>